<name>A0A248UMR4_9HYPH</name>
<evidence type="ECO:0000313" key="3">
    <source>
        <dbReference type="Proteomes" id="UP000215256"/>
    </source>
</evidence>
<dbReference type="PANTHER" id="PTHR33336:SF3">
    <property type="entry name" value="ABM DOMAIN-CONTAINING PROTEIN"/>
    <property type="match status" value="1"/>
</dbReference>
<protein>
    <submittedName>
        <fullName evidence="2">Antibiotic biosynthesis monooxygenase family protein</fullName>
    </submittedName>
</protein>
<dbReference type="SUPFAM" id="SSF54909">
    <property type="entry name" value="Dimeric alpha+beta barrel"/>
    <property type="match status" value="1"/>
</dbReference>
<gene>
    <name evidence="2" type="ORF">CES85_3353</name>
</gene>
<evidence type="ECO:0000313" key="2">
    <source>
        <dbReference type="EMBL" id="ASV87944.1"/>
    </source>
</evidence>
<dbReference type="EMBL" id="CP022605">
    <property type="protein sequence ID" value="ASV87944.1"/>
    <property type="molecule type" value="Genomic_DNA"/>
</dbReference>
<dbReference type="PANTHER" id="PTHR33336">
    <property type="entry name" value="QUINOL MONOOXYGENASE YGIN-RELATED"/>
    <property type="match status" value="1"/>
</dbReference>
<keyword evidence="2" id="KW-0560">Oxidoreductase</keyword>
<dbReference type="Pfam" id="PF03992">
    <property type="entry name" value="ABM"/>
    <property type="match status" value="1"/>
</dbReference>
<reference evidence="2 3" key="1">
    <citation type="submission" date="2017-07" db="EMBL/GenBank/DDBJ databases">
        <title>Phylogenetic study on the rhizospheric bacterium Ochrobactrum sp. A44.</title>
        <authorList>
            <person name="Krzyzanowska D.M."/>
            <person name="Ossowicki A."/>
            <person name="Rajewska M."/>
            <person name="Maciag T."/>
            <person name="Kaczynski Z."/>
            <person name="Czerwicka M."/>
            <person name="Jafra S."/>
        </authorList>
    </citation>
    <scope>NUCLEOTIDE SEQUENCE [LARGE SCALE GENOMIC DNA]</scope>
    <source>
        <strain evidence="2 3">A44</strain>
        <plasmid evidence="2 3">unnamed1</plasmid>
    </source>
</reference>
<dbReference type="AlphaFoldDB" id="A0A248UMR4"/>
<dbReference type="Proteomes" id="UP000215256">
    <property type="component" value="Plasmid unnamed1"/>
</dbReference>
<dbReference type="Gene3D" id="3.30.70.100">
    <property type="match status" value="1"/>
</dbReference>
<sequence>MVATIIAKDGQQDDLKAALQGLVPVAKTEAGYIQYDLHQSIERPTQFVFYEIWENERLLDEHNNTDFMKTFGETAGKWIDSVQIDKFALVS</sequence>
<dbReference type="KEGG" id="och:CES85_3353"/>
<accession>A0A248UMR4</accession>
<dbReference type="PROSITE" id="PS51725">
    <property type="entry name" value="ABM"/>
    <property type="match status" value="1"/>
</dbReference>
<proteinExistence type="predicted"/>
<dbReference type="InterPro" id="IPR050744">
    <property type="entry name" value="AI-2_Isomerase_LsrG"/>
</dbReference>
<keyword evidence="2" id="KW-0614">Plasmid</keyword>
<feature type="domain" description="ABM" evidence="1">
    <location>
        <begin position="1"/>
        <end position="87"/>
    </location>
</feature>
<dbReference type="InterPro" id="IPR011008">
    <property type="entry name" value="Dimeric_a/b-barrel"/>
</dbReference>
<dbReference type="InterPro" id="IPR007138">
    <property type="entry name" value="ABM_dom"/>
</dbReference>
<organism evidence="2 3">
    <name type="scientific">Ochrobactrum quorumnocens</name>
    <dbReference type="NCBI Taxonomy" id="271865"/>
    <lineage>
        <taxon>Bacteria</taxon>
        <taxon>Pseudomonadati</taxon>
        <taxon>Pseudomonadota</taxon>
        <taxon>Alphaproteobacteria</taxon>
        <taxon>Hyphomicrobiales</taxon>
        <taxon>Brucellaceae</taxon>
        <taxon>Brucella/Ochrobactrum group</taxon>
        <taxon>Ochrobactrum</taxon>
    </lineage>
</organism>
<geneLocation type="plasmid" evidence="2 3">
    <name>unnamed1</name>
</geneLocation>
<dbReference type="GO" id="GO:0004497">
    <property type="term" value="F:monooxygenase activity"/>
    <property type="evidence" value="ECO:0007669"/>
    <property type="project" value="UniProtKB-KW"/>
</dbReference>
<keyword evidence="2" id="KW-0503">Monooxygenase</keyword>
<evidence type="ECO:0000259" key="1">
    <source>
        <dbReference type="PROSITE" id="PS51725"/>
    </source>
</evidence>